<dbReference type="SUPFAM" id="SSF56645">
    <property type="entry name" value="Acyl-CoA dehydrogenase NM domain-like"/>
    <property type="match status" value="1"/>
</dbReference>
<keyword evidence="5" id="KW-0560">Oxidoreductase</keyword>
<dbReference type="InterPro" id="IPR006091">
    <property type="entry name" value="Acyl-CoA_Oxase/DH_mid-dom"/>
</dbReference>
<evidence type="ECO:0000256" key="12">
    <source>
        <dbReference type="ARBA" id="ARBA00048445"/>
    </source>
</evidence>
<keyword evidence="2" id="KW-0285">Flavoprotein</keyword>
<comment type="catalytic activity">
    <reaction evidence="11">
        <text>dibenzothiophene + FMNH2 + O2 = dibenzothiophene 5-oxide + FMN + H2O + H(+)</text>
        <dbReference type="Rhea" id="RHEA:49076"/>
        <dbReference type="ChEBI" id="CHEBI:15377"/>
        <dbReference type="ChEBI" id="CHEBI:15378"/>
        <dbReference type="ChEBI" id="CHEBI:15379"/>
        <dbReference type="ChEBI" id="CHEBI:23681"/>
        <dbReference type="ChEBI" id="CHEBI:23683"/>
        <dbReference type="ChEBI" id="CHEBI:57618"/>
        <dbReference type="ChEBI" id="CHEBI:58210"/>
    </reaction>
</comment>
<feature type="domain" description="Acyl-CoA oxidase/dehydrogenase middle" evidence="14">
    <location>
        <begin position="121"/>
        <end position="209"/>
    </location>
</feature>
<proteinExistence type="inferred from homology"/>
<evidence type="ECO:0000256" key="4">
    <source>
        <dbReference type="ARBA" id="ARBA00022741"/>
    </source>
</evidence>
<evidence type="ECO:0000256" key="2">
    <source>
        <dbReference type="ARBA" id="ARBA00022630"/>
    </source>
</evidence>
<dbReference type="PANTHER" id="PTHR43884:SF12">
    <property type="entry name" value="ISOVALERYL-COA DEHYDROGENASE, MITOCHONDRIAL-RELATED"/>
    <property type="match status" value="1"/>
</dbReference>
<feature type="domain" description="Acyl-CoA dehydrogenase/oxidase N-terminal" evidence="15">
    <location>
        <begin position="27"/>
        <end position="104"/>
    </location>
</feature>
<dbReference type="InterPro" id="IPR013107">
    <property type="entry name" value="Acyl-CoA_DH_C"/>
</dbReference>
<dbReference type="SUPFAM" id="SSF47203">
    <property type="entry name" value="Acyl-CoA dehydrogenase C-terminal domain-like"/>
    <property type="match status" value="1"/>
</dbReference>
<evidence type="ECO:0000259" key="15">
    <source>
        <dbReference type="Pfam" id="PF02771"/>
    </source>
</evidence>
<comment type="similarity">
    <text evidence="8">Belongs to the DszC flavin monooxygenase family.</text>
</comment>
<comment type="pathway">
    <text evidence="7">Sulfur metabolism; dibenzothiophene degradation.</text>
</comment>
<evidence type="ECO:0000313" key="18">
    <source>
        <dbReference type="Proteomes" id="UP001062632"/>
    </source>
</evidence>
<dbReference type="Pfam" id="PF02770">
    <property type="entry name" value="Acyl-CoA_dh_M"/>
    <property type="match status" value="1"/>
</dbReference>
<feature type="domain" description="Acyl-CoA dehydrogenase C-terminal" evidence="16">
    <location>
        <begin position="244"/>
        <end position="374"/>
    </location>
</feature>
<dbReference type="Gene3D" id="1.20.140.10">
    <property type="entry name" value="Butyryl-CoA Dehydrogenase, subunit A, domain 3"/>
    <property type="match status" value="1"/>
</dbReference>
<gene>
    <name evidence="17" type="ORF">AA106555_1832</name>
</gene>
<name>A0ABQ0QS52_9PROT</name>
<dbReference type="InterPro" id="IPR036250">
    <property type="entry name" value="AcylCo_DH-like_C"/>
</dbReference>
<dbReference type="PIRSF" id="PIRSF016578">
    <property type="entry name" value="HsaA"/>
    <property type="match status" value="1"/>
</dbReference>
<evidence type="ECO:0000259" key="14">
    <source>
        <dbReference type="Pfam" id="PF02770"/>
    </source>
</evidence>
<comment type="subcellular location">
    <subcellularLocation>
        <location evidence="1">Cytoplasm</location>
    </subcellularLocation>
</comment>
<dbReference type="Gene3D" id="1.10.540.10">
    <property type="entry name" value="Acyl-CoA dehydrogenase/oxidase, N-terminal domain"/>
    <property type="match status" value="1"/>
</dbReference>
<keyword evidence="6" id="KW-0503">Monooxygenase</keyword>
<evidence type="ECO:0000256" key="7">
    <source>
        <dbReference type="ARBA" id="ARBA00034307"/>
    </source>
</evidence>
<dbReference type="PANTHER" id="PTHR43884">
    <property type="entry name" value="ACYL-COA DEHYDROGENASE"/>
    <property type="match status" value="1"/>
</dbReference>
<dbReference type="Proteomes" id="UP001062632">
    <property type="component" value="Unassembled WGS sequence"/>
</dbReference>
<evidence type="ECO:0000256" key="13">
    <source>
        <dbReference type="ARBA" id="ARBA00049456"/>
    </source>
</evidence>
<dbReference type="Gene3D" id="2.40.110.10">
    <property type="entry name" value="Butyryl-CoA Dehydrogenase, subunit A, domain 2"/>
    <property type="match status" value="1"/>
</dbReference>
<dbReference type="InterPro" id="IPR013786">
    <property type="entry name" value="AcylCoA_DH/ox_N"/>
</dbReference>
<evidence type="ECO:0000259" key="16">
    <source>
        <dbReference type="Pfam" id="PF08028"/>
    </source>
</evidence>
<reference evidence="17 18" key="1">
    <citation type="submission" date="2013-04" db="EMBL/GenBank/DDBJ databases">
        <title>The genome sequencing project of 58 acetic acid bacteria.</title>
        <authorList>
            <person name="Okamoto-Kainuma A."/>
            <person name="Ishikawa M."/>
            <person name="Umino S."/>
            <person name="Koizumi Y."/>
            <person name="Shiwa Y."/>
            <person name="Yoshikawa H."/>
            <person name="Matsutani M."/>
            <person name="Matsushita K."/>
        </authorList>
    </citation>
    <scope>NUCLEOTIDE SEQUENCE [LARGE SCALE GENOMIC DNA]</scope>
    <source>
        <strain evidence="17 18">NBRC 106555</strain>
    </source>
</reference>
<comment type="catalytic activity">
    <reaction evidence="13">
        <text>dibenzothiophene + 2 FMNH2 + 2 O2 = dibenzothiophene 5,5-dioxide + 2 FMN + 2 H2O + 2 H(+)</text>
        <dbReference type="Rhea" id="RHEA:49072"/>
        <dbReference type="ChEBI" id="CHEBI:15377"/>
        <dbReference type="ChEBI" id="CHEBI:15378"/>
        <dbReference type="ChEBI" id="CHEBI:15379"/>
        <dbReference type="ChEBI" id="CHEBI:23681"/>
        <dbReference type="ChEBI" id="CHEBI:57618"/>
        <dbReference type="ChEBI" id="CHEBI:58210"/>
        <dbReference type="ChEBI" id="CHEBI:90356"/>
        <dbReference type="EC" id="1.14.14.21"/>
    </reaction>
</comment>
<evidence type="ECO:0000256" key="9">
    <source>
        <dbReference type="ARBA" id="ARBA00034328"/>
    </source>
</evidence>
<accession>A0ABQ0QS52</accession>
<organism evidence="17 18">
    <name type="scientific">Neokomagataea thailandica NBRC 106555</name>
    <dbReference type="NCBI Taxonomy" id="1223520"/>
    <lineage>
        <taxon>Bacteria</taxon>
        <taxon>Pseudomonadati</taxon>
        <taxon>Pseudomonadota</taxon>
        <taxon>Alphaproteobacteria</taxon>
        <taxon>Acetobacterales</taxon>
        <taxon>Acetobacteraceae</taxon>
        <taxon>Neokomagataea</taxon>
    </lineage>
</organism>
<evidence type="ECO:0000256" key="11">
    <source>
        <dbReference type="ARBA" id="ARBA00047859"/>
    </source>
</evidence>
<dbReference type="InterPro" id="IPR046373">
    <property type="entry name" value="Acyl-CoA_Oxase/DH_mid-dom_sf"/>
</dbReference>
<comment type="catalytic activity">
    <reaction evidence="12">
        <text>dibenzothiophene 5-oxide + FMNH2 + O2 = dibenzothiophene 5,5-dioxide + FMN + H2O + H(+)</text>
        <dbReference type="Rhea" id="RHEA:49080"/>
        <dbReference type="ChEBI" id="CHEBI:15377"/>
        <dbReference type="ChEBI" id="CHEBI:15378"/>
        <dbReference type="ChEBI" id="CHEBI:15379"/>
        <dbReference type="ChEBI" id="CHEBI:23683"/>
        <dbReference type="ChEBI" id="CHEBI:57618"/>
        <dbReference type="ChEBI" id="CHEBI:58210"/>
        <dbReference type="ChEBI" id="CHEBI:90356"/>
    </reaction>
</comment>
<dbReference type="Pfam" id="PF08028">
    <property type="entry name" value="Acyl-CoA_dh_2"/>
    <property type="match status" value="1"/>
</dbReference>
<dbReference type="EMBL" id="BAQC01000074">
    <property type="protein sequence ID" value="GBR54819.1"/>
    <property type="molecule type" value="Genomic_DNA"/>
</dbReference>
<comment type="caution">
    <text evidence="17">The sequence shown here is derived from an EMBL/GenBank/DDBJ whole genome shotgun (WGS) entry which is preliminary data.</text>
</comment>
<evidence type="ECO:0000256" key="5">
    <source>
        <dbReference type="ARBA" id="ARBA00023002"/>
    </source>
</evidence>
<keyword evidence="4" id="KW-0547">Nucleotide-binding</keyword>
<evidence type="ECO:0000256" key="3">
    <source>
        <dbReference type="ARBA" id="ARBA00022643"/>
    </source>
</evidence>
<dbReference type="EC" id="1.14.14.21" evidence="9"/>
<evidence type="ECO:0000313" key="17">
    <source>
        <dbReference type="EMBL" id="GBR54819.1"/>
    </source>
</evidence>
<sequence length="407" mass="45597">MKVYFMSTALYEKLDFSRIFESISKTSAVHDSERRHLREHIQTVADAGFTRLRVPRRFGGEGASLVESFGLLRNLAEADPNIPQILRAHFAFVEGLRQRGSEAQPWFDIVNDGKIFGAAMAEKSASTSINTFLSKTPEGLRLNGRKYYSTGTLYADWIIVWAAERNEAGKETRLRILVPAHSEGVTRLDDWDGFGQRLTGSGTTIFDNVHIQPEWVLDRLSQDELPAHPFLATYYQHFHLVTLAGIAQAVLRDAIQFVRPRTRAFGIPGQVIQRNDPIVQNVVGRLASLAFSTRTLVDQISRGLQSAEGFWDGGDLNHPVFERVQEEAFQAQQIVIEQTLEATTLLFDVGGASATSETLGFDRHWRNARVLASHNPSLQRARELGDLALNGTPLWSPYRQALRQNAA</sequence>
<dbReference type="InterPro" id="IPR009100">
    <property type="entry name" value="AcylCoA_DH/oxidase_NM_dom_sf"/>
</dbReference>
<evidence type="ECO:0000256" key="1">
    <source>
        <dbReference type="ARBA" id="ARBA00004496"/>
    </source>
</evidence>
<evidence type="ECO:0000256" key="10">
    <source>
        <dbReference type="ARBA" id="ARBA00034345"/>
    </source>
</evidence>
<evidence type="ECO:0000256" key="6">
    <source>
        <dbReference type="ARBA" id="ARBA00023033"/>
    </source>
</evidence>
<dbReference type="Pfam" id="PF02771">
    <property type="entry name" value="Acyl-CoA_dh_N"/>
    <property type="match status" value="1"/>
</dbReference>
<dbReference type="InterPro" id="IPR037069">
    <property type="entry name" value="AcylCoA_DH/ox_N_sf"/>
</dbReference>
<evidence type="ECO:0000256" key="8">
    <source>
        <dbReference type="ARBA" id="ARBA00034317"/>
    </source>
</evidence>
<keyword evidence="3" id="KW-0288">FMN</keyword>
<protein>
    <recommendedName>
        <fullName evidence="10">Dibenzothiophene monooxygenase</fullName>
        <ecNumber evidence="9">1.14.14.21</ecNumber>
    </recommendedName>
</protein>
<keyword evidence="18" id="KW-1185">Reference proteome</keyword>